<gene>
    <name evidence="1" type="ORF">DSM19430T_16820</name>
</gene>
<organism evidence="1 2">
    <name type="scientific">Desulfovibrio psychrotolerans</name>
    <dbReference type="NCBI Taxonomy" id="415242"/>
    <lineage>
        <taxon>Bacteria</taxon>
        <taxon>Pseudomonadati</taxon>
        <taxon>Thermodesulfobacteriota</taxon>
        <taxon>Desulfovibrionia</taxon>
        <taxon>Desulfovibrionales</taxon>
        <taxon>Desulfovibrionaceae</taxon>
        <taxon>Desulfovibrio</taxon>
    </lineage>
</organism>
<evidence type="ECO:0000313" key="1">
    <source>
        <dbReference type="EMBL" id="GFM36998.1"/>
    </source>
</evidence>
<accession>A0A7J0BTK2</accession>
<dbReference type="AlphaFoldDB" id="A0A7J0BTK2"/>
<keyword evidence="2" id="KW-1185">Reference proteome</keyword>
<dbReference type="EMBL" id="BLVP01000008">
    <property type="protein sequence ID" value="GFM36998.1"/>
    <property type="molecule type" value="Genomic_DNA"/>
</dbReference>
<name>A0A7J0BTK2_9BACT</name>
<reference evidence="1 2" key="1">
    <citation type="submission" date="2020-05" db="EMBL/GenBank/DDBJ databases">
        <title>Draft genome sequence of Desulfovibrio psychrotolerans JS1T.</title>
        <authorList>
            <person name="Ueno A."/>
            <person name="Tamazawa S."/>
            <person name="Tamamura S."/>
            <person name="Murakami T."/>
            <person name="Kiyama T."/>
            <person name="Inomata H."/>
            <person name="Amano Y."/>
            <person name="Miyakawa K."/>
            <person name="Tamaki H."/>
            <person name="Naganuma T."/>
            <person name="Kaneko K."/>
        </authorList>
    </citation>
    <scope>NUCLEOTIDE SEQUENCE [LARGE SCALE GENOMIC DNA]</scope>
    <source>
        <strain evidence="1 2">JS1</strain>
    </source>
</reference>
<dbReference type="Proteomes" id="UP000503820">
    <property type="component" value="Unassembled WGS sequence"/>
</dbReference>
<proteinExistence type="predicted"/>
<protein>
    <submittedName>
        <fullName evidence="1">Uncharacterized protein</fullName>
    </submittedName>
</protein>
<comment type="caution">
    <text evidence="1">The sequence shown here is derived from an EMBL/GenBank/DDBJ whole genome shotgun (WGS) entry which is preliminary data.</text>
</comment>
<sequence length="49" mass="5285">MADVADVVSRGSMHGILLEQRAPAECRVRISRNGLRLAAGGVCFFLRKG</sequence>
<evidence type="ECO:0000313" key="2">
    <source>
        <dbReference type="Proteomes" id="UP000503820"/>
    </source>
</evidence>